<proteinExistence type="inferred from homology"/>
<dbReference type="Proteomes" id="UP000657177">
    <property type="component" value="Unassembled WGS sequence"/>
</dbReference>
<dbReference type="CDD" id="cd07382">
    <property type="entry name" value="MPP_DR1281"/>
    <property type="match status" value="1"/>
</dbReference>
<dbReference type="PIRSF" id="PIRSF004789">
    <property type="entry name" value="DR1281"/>
    <property type="match status" value="1"/>
</dbReference>
<evidence type="ECO:0000256" key="7">
    <source>
        <dbReference type="PIRSR" id="PIRSR004789-51"/>
    </source>
</evidence>
<keyword evidence="4" id="KW-0408">Iron</keyword>
<organism evidence="8 9">
    <name type="scientific">Capillibacterium thermochitinicola</name>
    <dbReference type="NCBI Taxonomy" id="2699427"/>
    <lineage>
        <taxon>Bacteria</taxon>
        <taxon>Bacillati</taxon>
        <taxon>Bacillota</taxon>
        <taxon>Capillibacterium</taxon>
    </lineage>
</organism>
<dbReference type="SUPFAM" id="SSF56300">
    <property type="entry name" value="Metallo-dependent phosphatases"/>
    <property type="match status" value="1"/>
</dbReference>
<dbReference type="GO" id="GO:0004113">
    <property type="term" value="F:2',3'-cyclic-nucleotide 3'-phosphodiesterase activity"/>
    <property type="evidence" value="ECO:0007669"/>
    <property type="project" value="TreeGrafter"/>
</dbReference>
<feature type="binding site" evidence="7">
    <location>
        <position position="39"/>
    </location>
    <ligand>
        <name>Fe cation</name>
        <dbReference type="ChEBI" id="CHEBI:24875"/>
        <label>2</label>
    </ligand>
</feature>
<dbReference type="EMBL" id="JAAKDE010000001">
    <property type="protein sequence ID" value="MBA2132037.1"/>
    <property type="molecule type" value="Genomic_DNA"/>
</dbReference>
<evidence type="ECO:0000313" key="9">
    <source>
        <dbReference type="Proteomes" id="UP000657177"/>
    </source>
</evidence>
<evidence type="ECO:0000256" key="6">
    <source>
        <dbReference type="PIRSR" id="PIRSR004789-50"/>
    </source>
</evidence>
<comment type="similarity">
    <text evidence="5">Belongs to the YmdB-like family.</text>
</comment>
<dbReference type="Pfam" id="PF13277">
    <property type="entry name" value="YmdB"/>
    <property type="match status" value="1"/>
</dbReference>
<evidence type="ECO:0000313" key="8">
    <source>
        <dbReference type="EMBL" id="MBA2132037.1"/>
    </source>
</evidence>
<dbReference type="InterPro" id="IPR029052">
    <property type="entry name" value="Metallo-depent_PP-like"/>
</dbReference>
<feature type="binding site" evidence="7">
    <location>
        <position position="179"/>
    </location>
    <ligand>
        <name>Fe cation</name>
        <dbReference type="ChEBI" id="CHEBI:24875"/>
        <label>1</label>
    </ligand>
</feature>
<evidence type="ECO:0000256" key="5">
    <source>
        <dbReference type="ARBA" id="ARBA00061401"/>
    </source>
</evidence>
<protein>
    <submittedName>
        <fullName evidence="8">TIGR00282 family metallophosphoesterase</fullName>
    </submittedName>
</protein>
<feature type="active site" description="Proton donor" evidence="6">
    <location>
        <position position="68"/>
    </location>
</feature>
<keyword evidence="9" id="KW-1185">Reference proteome</keyword>
<feature type="binding site" evidence="7">
    <location>
        <position position="177"/>
    </location>
    <ligand>
        <name>Fe cation</name>
        <dbReference type="ChEBI" id="CHEBI:24875"/>
        <label>2</label>
    </ligand>
</feature>
<accession>A0A8J6I0E5</accession>
<dbReference type="PANTHER" id="PTHR36303:SF1">
    <property type="entry name" value="2',3'-CYCLIC-NUCLEOTIDE 2'-PHOSPHODIESTERASE"/>
    <property type="match status" value="1"/>
</dbReference>
<gene>
    <name evidence="8" type="ORF">G5B42_00465</name>
</gene>
<feature type="binding site" evidence="7">
    <location>
        <position position="67"/>
    </location>
    <ligand>
        <name>Fe cation</name>
        <dbReference type="ChEBI" id="CHEBI:24875"/>
        <label>2</label>
    </ligand>
</feature>
<dbReference type="NCBIfam" id="TIGR00282">
    <property type="entry name" value="TIGR00282 family metallophosphoesterase"/>
    <property type="match status" value="1"/>
</dbReference>
<dbReference type="PANTHER" id="PTHR36303">
    <property type="entry name" value="2',3'-CYCLIC-NUCLEOTIDE 2'-PHOSPHODIESTERASE"/>
    <property type="match status" value="1"/>
</dbReference>
<dbReference type="FunFam" id="3.60.21.10:FF:000016">
    <property type="entry name" value="Putative metallophosphoesterase"/>
    <property type="match status" value="1"/>
</dbReference>
<feature type="binding site" evidence="7">
    <location>
        <position position="40"/>
    </location>
    <ligand>
        <name>Fe cation</name>
        <dbReference type="ChEBI" id="CHEBI:24875"/>
        <label>1</label>
    </ligand>
</feature>
<dbReference type="InterPro" id="IPR005235">
    <property type="entry name" value="YmdB-like"/>
</dbReference>
<name>A0A8J6I0E5_9FIRM</name>
<dbReference type="AlphaFoldDB" id="A0A8J6I0E5"/>
<dbReference type="RefSeq" id="WP_181338472.1">
    <property type="nucleotide sequence ID" value="NZ_JAAKDE010000001.1"/>
</dbReference>
<keyword evidence="2 7" id="KW-0479">Metal-binding</keyword>
<feature type="binding site" evidence="7">
    <location>
        <position position="152"/>
    </location>
    <ligand>
        <name>Fe cation</name>
        <dbReference type="ChEBI" id="CHEBI:24875"/>
        <label>2</label>
    </ligand>
</feature>
<keyword evidence="3" id="KW-0378">Hydrolase</keyword>
<dbReference type="GO" id="GO:0046872">
    <property type="term" value="F:metal ion binding"/>
    <property type="evidence" value="ECO:0007669"/>
    <property type="project" value="UniProtKB-KW"/>
</dbReference>
<comment type="caution">
    <text evidence="8">The sequence shown here is derived from an EMBL/GenBank/DDBJ whole genome shotgun (WGS) entry which is preliminary data.</text>
</comment>
<evidence type="ECO:0000256" key="2">
    <source>
        <dbReference type="ARBA" id="ARBA00022723"/>
    </source>
</evidence>
<comment type="cofactor">
    <cofactor evidence="1">
        <name>Fe(3+)</name>
        <dbReference type="ChEBI" id="CHEBI:29034"/>
    </cofactor>
</comment>
<evidence type="ECO:0000256" key="4">
    <source>
        <dbReference type="ARBA" id="ARBA00023004"/>
    </source>
</evidence>
<reference evidence="8" key="1">
    <citation type="submission" date="2020-06" db="EMBL/GenBank/DDBJ databases">
        <title>Novel chitinolytic bacterium.</title>
        <authorList>
            <person name="Ungkulpasvich U."/>
            <person name="Kosugi A."/>
            <person name="Uke A."/>
        </authorList>
    </citation>
    <scope>NUCLEOTIDE SEQUENCE</scope>
    <source>
        <strain evidence="8">UUS1-1</strain>
    </source>
</reference>
<feature type="binding site" evidence="7">
    <location>
        <position position="39"/>
    </location>
    <ligand>
        <name>Fe cation</name>
        <dbReference type="ChEBI" id="CHEBI:24875"/>
        <label>1</label>
    </ligand>
</feature>
<sequence>MKIIFLGDIVGRPGRELVKTLLPELIQQYAPDLTVANGENAAGGFGLTLEVADELFHSGVDVITLGNHTWKHREIDQVLDRYKQVLRPANYPPETPGESAGLFVAKNGYPVGVLSLMGQVYLEPTLDCPFRVAKEQISLLKEKTPYVLVDFHAEATSEKIALAHYLDGLVSAVVGTHTHVATADERILPGGTGYITDVGMCGPTDSVLGVKKELAIQKFITKRPVKFEIAKGPVELNGVYLELDEQGRTKRIDRINYRKNLK</sequence>
<evidence type="ECO:0000256" key="3">
    <source>
        <dbReference type="ARBA" id="ARBA00022801"/>
    </source>
</evidence>
<evidence type="ECO:0000256" key="1">
    <source>
        <dbReference type="ARBA" id="ARBA00001965"/>
    </source>
</evidence>
<feature type="binding site" evidence="7">
    <location>
        <position position="8"/>
    </location>
    <ligand>
        <name>Fe cation</name>
        <dbReference type="ChEBI" id="CHEBI:24875"/>
        <label>1</label>
    </ligand>
</feature>
<dbReference type="Gene3D" id="3.60.21.10">
    <property type="match status" value="1"/>
</dbReference>